<gene>
    <name evidence="5" type="ORF">E5K04_09725</name>
</gene>
<dbReference type="OrthoDB" id="368476at2"/>
<accession>A0A4T0UTR5</accession>
<dbReference type="SMART" id="SM00079">
    <property type="entry name" value="PBPe"/>
    <property type="match status" value="1"/>
</dbReference>
<dbReference type="GO" id="GO:0015276">
    <property type="term" value="F:ligand-gated monoatomic ion channel activity"/>
    <property type="evidence" value="ECO:0007669"/>
    <property type="project" value="InterPro"/>
</dbReference>
<dbReference type="Pfam" id="PF00497">
    <property type="entry name" value="SBP_bac_3"/>
    <property type="match status" value="1"/>
</dbReference>
<keyword evidence="1 2" id="KW-0732">Signal</keyword>
<evidence type="ECO:0000313" key="6">
    <source>
        <dbReference type="Proteomes" id="UP000308891"/>
    </source>
</evidence>
<keyword evidence="6" id="KW-1185">Reference proteome</keyword>
<evidence type="ECO:0000313" key="5">
    <source>
        <dbReference type="EMBL" id="TIC82167.1"/>
    </source>
</evidence>
<dbReference type="PANTHER" id="PTHR35936:SF13">
    <property type="entry name" value="HISTIDINE-BINDING PERIPLASMIC PROTEIN"/>
    <property type="match status" value="1"/>
</dbReference>
<protein>
    <submittedName>
        <fullName evidence="5">Transporter substrate-binding domain-containing protein</fullName>
    </submittedName>
</protein>
<organism evidence="5 6">
    <name type="scientific">Crenobacter intestini</name>
    <dbReference type="NCBI Taxonomy" id="2563443"/>
    <lineage>
        <taxon>Bacteria</taxon>
        <taxon>Pseudomonadati</taxon>
        <taxon>Pseudomonadota</taxon>
        <taxon>Betaproteobacteria</taxon>
        <taxon>Neisseriales</taxon>
        <taxon>Neisseriaceae</taxon>
        <taxon>Crenobacter</taxon>
    </lineage>
</organism>
<feature type="domain" description="Solute-binding protein family 3/N-terminal" evidence="3">
    <location>
        <begin position="23"/>
        <end position="250"/>
    </location>
</feature>
<dbReference type="Proteomes" id="UP000308891">
    <property type="component" value="Unassembled WGS sequence"/>
</dbReference>
<feature type="chain" id="PRO_5020623713" evidence="2">
    <location>
        <begin position="22"/>
        <end position="257"/>
    </location>
</feature>
<reference evidence="5 6" key="1">
    <citation type="submission" date="2019-04" db="EMBL/GenBank/DDBJ databases">
        <title>Crenobacter sp. nov.</title>
        <authorList>
            <person name="Shi S."/>
        </authorList>
    </citation>
    <scope>NUCLEOTIDE SEQUENCE [LARGE SCALE GENOMIC DNA]</scope>
    <source>
        <strain evidence="5 6">GY 70310</strain>
    </source>
</reference>
<dbReference type="InterPro" id="IPR001638">
    <property type="entry name" value="Solute-binding_3/MltF_N"/>
</dbReference>
<dbReference type="SUPFAM" id="SSF53850">
    <property type="entry name" value="Periplasmic binding protein-like II"/>
    <property type="match status" value="1"/>
</dbReference>
<feature type="signal peptide" evidence="2">
    <location>
        <begin position="1"/>
        <end position="21"/>
    </location>
</feature>
<evidence type="ECO:0000256" key="2">
    <source>
        <dbReference type="SAM" id="SignalP"/>
    </source>
</evidence>
<dbReference type="AlphaFoldDB" id="A0A4T0UTR5"/>
<dbReference type="PANTHER" id="PTHR35936">
    <property type="entry name" value="MEMBRANE-BOUND LYTIC MUREIN TRANSGLYCOSYLASE F"/>
    <property type="match status" value="1"/>
</dbReference>
<dbReference type="SMART" id="SM00062">
    <property type="entry name" value="PBPb"/>
    <property type="match status" value="1"/>
</dbReference>
<dbReference type="InterPro" id="IPR001320">
    <property type="entry name" value="Iontro_rcpt_C"/>
</dbReference>
<dbReference type="EMBL" id="STGJ01000010">
    <property type="protein sequence ID" value="TIC82167.1"/>
    <property type="molecule type" value="Genomic_DNA"/>
</dbReference>
<comment type="caution">
    <text evidence="5">The sequence shown here is derived from an EMBL/GenBank/DDBJ whole genome shotgun (WGS) entry which is preliminary data.</text>
</comment>
<dbReference type="Gene3D" id="3.40.190.10">
    <property type="entry name" value="Periplasmic binding protein-like II"/>
    <property type="match status" value="2"/>
</dbReference>
<evidence type="ECO:0000259" key="3">
    <source>
        <dbReference type="SMART" id="SM00062"/>
    </source>
</evidence>
<dbReference type="GO" id="GO:0016020">
    <property type="term" value="C:membrane"/>
    <property type="evidence" value="ECO:0007669"/>
    <property type="project" value="InterPro"/>
</dbReference>
<proteinExistence type="predicted"/>
<name>A0A4T0UTR5_9NEIS</name>
<evidence type="ECO:0000259" key="4">
    <source>
        <dbReference type="SMART" id="SM00079"/>
    </source>
</evidence>
<sequence length="257" mass="28502">MPRPARLLALTFSCLLTMAHAETLRFGMDLNYPPFSSISAGGKPQGFDVDIAYALCREMKVDCLIVSQDWDGLIPALKAGKFDAILSSMQITRERKQLVDFSDRYYKIPSRLIAREGSVQPPRKLTGWRVGVLTASTQARFAEANWARQGAEVAGYRKITQAFDALAQGKLDAVFVDSAVGDYAFLQKPQGKGFAFVGPEYRQSEYFGEGTGIAVRKGDLALATRLNRAIASLRTSGQYRQIERSYFGFDLYGKDSH</sequence>
<evidence type="ECO:0000256" key="1">
    <source>
        <dbReference type="ARBA" id="ARBA00022729"/>
    </source>
</evidence>
<feature type="domain" description="Ionotropic glutamate receptor C-terminal" evidence="4">
    <location>
        <begin position="23"/>
        <end position="249"/>
    </location>
</feature>